<keyword evidence="3" id="KW-1185">Reference proteome</keyword>
<proteinExistence type="predicted"/>
<gene>
    <name evidence="2" type="ORF">O4J56_18980</name>
</gene>
<dbReference type="Pfam" id="PF19054">
    <property type="entry name" value="DUF5753"/>
    <property type="match status" value="1"/>
</dbReference>
<dbReference type="Gene3D" id="1.10.260.40">
    <property type="entry name" value="lambda repressor-like DNA-binding domains"/>
    <property type="match status" value="1"/>
</dbReference>
<dbReference type="RefSeq" id="WP_270687397.1">
    <property type="nucleotide sequence ID" value="NZ_JAQFWQ010000057.1"/>
</dbReference>
<feature type="domain" description="HTH cro/C1-type" evidence="1">
    <location>
        <begin position="8"/>
        <end position="44"/>
    </location>
</feature>
<protein>
    <submittedName>
        <fullName evidence="2">Helix-turn-helix transcriptional regulator</fullName>
    </submittedName>
</protein>
<evidence type="ECO:0000313" key="2">
    <source>
        <dbReference type="EMBL" id="MDA2812737.1"/>
    </source>
</evidence>
<evidence type="ECO:0000259" key="1">
    <source>
        <dbReference type="PROSITE" id="PS50943"/>
    </source>
</evidence>
<dbReference type="EMBL" id="JAQFWQ010000057">
    <property type="protein sequence ID" value="MDA2812737.1"/>
    <property type="molecule type" value="Genomic_DNA"/>
</dbReference>
<dbReference type="Proteomes" id="UP001527866">
    <property type="component" value="Unassembled WGS sequence"/>
</dbReference>
<organism evidence="2 3">
    <name type="scientific">Nocardiopsis endophytica</name>
    <dbReference type="NCBI Taxonomy" id="3018445"/>
    <lineage>
        <taxon>Bacteria</taxon>
        <taxon>Bacillati</taxon>
        <taxon>Actinomycetota</taxon>
        <taxon>Actinomycetes</taxon>
        <taxon>Streptosporangiales</taxon>
        <taxon>Nocardiopsidaceae</taxon>
        <taxon>Nocardiopsis</taxon>
    </lineage>
</organism>
<name>A0ABT4U708_9ACTN</name>
<evidence type="ECO:0000313" key="3">
    <source>
        <dbReference type="Proteomes" id="UP001527866"/>
    </source>
</evidence>
<reference evidence="2 3" key="1">
    <citation type="submission" date="2023-01" db="EMBL/GenBank/DDBJ databases">
        <title>Draft genome sequence of Nocardiopsis sp. RSe5-2 isolated from halophytes.</title>
        <authorList>
            <person name="Duangmal K."/>
            <person name="Chantavorakit T."/>
        </authorList>
    </citation>
    <scope>NUCLEOTIDE SEQUENCE [LARGE SCALE GENOMIC DNA]</scope>
    <source>
        <strain evidence="2 3">RSe5-2</strain>
    </source>
</reference>
<dbReference type="SUPFAM" id="SSF47413">
    <property type="entry name" value="lambda repressor-like DNA-binding domains"/>
    <property type="match status" value="1"/>
</dbReference>
<sequence>MEKYGREVRKCRLDSGFTLVALAARVQSNKSQLSRVELGQMSPSSALREALDSVVGGGRLGRLWAEVMGDGRPEWLGEIAAAMRAAHAVYDYQALTFPSYLQTEGYAFALIRSALPGMSKEELDVRLAERLKRVEQMRMSDRPMIWVVVDSSVLRRRYGGASATAEQIDYVIQLGESGRITLQVVPEDLPEHPGNSGGFRVLTMPDGRDMAYVESPEHGQILTSVGTVCRRRALFASLQAAAAAPGQSLALLRDELDRIRT</sequence>
<dbReference type="InterPro" id="IPR043917">
    <property type="entry name" value="DUF5753"/>
</dbReference>
<dbReference type="InterPro" id="IPR001387">
    <property type="entry name" value="Cro/C1-type_HTH"/>
</dbReference>
<dbReference type="InterPro" id="IPR010982">
    <property type="entry name" value="Lambda_DNA-bd_dom_sf"/>
</dbReference>
<accession>A0ABT4U708</accession>
<dbReference type="CDD" id="cd00093">
    <property type="entry name" value="HTH_XRE"/>
    <property type="match status" value="1"/>
</dbReference>
<comment type="caution">
    <text evidence="2">The sequence shown here is derived from an EMBL/GenBank/DDBJ whole genome shotgun (WGS) entry which is preliminary data.</text>
</comment>
<dbReference type="PROSITE" id="PS50943">
    <property type="entry name" value="HTH_CROC1"/>
    <property type="match status" value="1"/>
</dbReference>